<name>A0A6J5VPK0_PRUAR</name>
<organism evidence="1 2">
    <name type="scientific">Prunus armeniaca</name>
    <name type="common">Apricot</name>
    <name type="synonym">Armeniaca vulgaris</name>
    <dbReference type="NCBI Taxonomy" id="36596"/>
    <lineage>
        <taxon>Eukaryota</taxon>
        <taxon>Viridiplantae</taxon>
        <taxon>Streptophyta</taxon>
        <taxon>Embryophyta</taxon>
        <taxon>Tracheophyta</taxon>
        <taxon>Spermatophyta</taxon>
        <taxon>Magnoliopsida</taxon>
        <taxon>eudicotyledons</taxon>
        <taxon>Gunneridae</taxon>
        <taxon>Pentapetalae</taxon>
        <taxon>rosids</taxon>
        <taxon>fabids</taxon>
        <taxon>Rosales</taxon>
        <taxon>Rosaceae</taxon>
        <taxon>Amygdaloideae</taxon>
        <taxon>Amygdaleae</taxon>
        <taxon>Prunus</taxon>
    </lineage>
</organism>
<reference evidence="1 2" key="1">
    <citation type="submission" date="2020-05" db="EMBL/GenBank/DDBJ databases">
        <authorList>
            <person name="Campoy J."/>
            <person name="Schneeberger K."/>
            <person name="Spophaly S."/>
        </authorList>
    </citation>
    <scope>NUCLEOTIDE SEQUENCE [LARGE SCALE GENOMIC DNA]</scope>
    <source>
        <strain evidence="1">PruArmRojPasFocal</strain>
    </source>
</reference>
<dbReference type="AlphaFoldDB" id="A0A6J5VPK0"/>
<evidence type="ECO:0000313" key="1">
    <source>
        <dbReference type="EMBL" id="CAB4289911.1"/>
    </source>
</evidence>
<evidence type="ECO:0000313" key="2">
    <source>
        <dbReference type="Proteomes" id="UP000507222"/>
    </source>
</evidence>
<gene>
    <name evidence="1" type="ORF">CURHAP_LOCUS49560</name>
</gene>
<protein>
    <submittedName>
        <fullName evidence="1">Uncharacterized protein</fullName>
    </submittedName>
</protein>
<dbReference type="EMBL" id="CAEKDK010000008">
    <property type="protein sequence ID" value="CAB4289911.1"/>
    <property type="molecule type" value="Genomic_DNA"/>
</dbReference>
<accession>A0A6J5VPK0</accession>
<proteinExistence type="predicted"/>
<dbReference type="Proteomes" id="UP000507222">
    <property type="component" value="Unassembled WGS sequence"/>
</dbReference>
<sequence length="76" mass="8487">MGVTVSHPLAELVKEALDHRRCQWPRIRAFPVCHPLANEPKRATLLIRLRSQTSSPSFTVLAFVVYCVLCSPSPTS</sequence>